<evidence type="ECO:0000313" key="2">
    <source>
        <dbReference type="Proteomes" id="UP000326678"/>
    </source>
</evidence>
<dbReference type="AlphaFoldDB" id="A0A5P8W4M1"/>
<name>A0A5P8W4M1_9NOSO</name>
<sequence>MSENFKEYLTCKSKIGVLCEFNYCDRLHTSPTKITDWALFRERSPT</sequence>
<dbReference type="Proteomes" id="UP000326678">
    <property type="component" value="Chromosome Gxm1"/>
</dbReference>
<dbReference type="EMBL" id="CP045226">
    <property type="protein sequence ID" value="QFS47451.1"/>
    <property type="molecule type" value="Genomic_DNA"/>
</dbReference>
<accession>A0A5P8W4M1</accession>
<keyword evidence="2" id="KW-1185">Reference proteome</keyword>
<gene>
    <name evidence="1" type="ORF">GXM_04943</name>
</gene>
<reference evidence="1 2" key="1">
    <citation type="submission" date="2019-10" db="EMBL/GenBank/DDBJ databases">
        <title>Genomic and transcriptomic insights into the perfect genentic adaptation of a filamentous nitrogen-fixing cyanobacterium to rice fields.</title>
        <authorList>
            <person name="Chen Z."/>
        </authorList>
    </citation>
    <scope>NUCLEOTIDE SEQUENCE [LARGE SCALE GENOMIC DNA]</scope>
    <source>
        <strain evidence="1">CCNUC1</strain>
    </source>
</reference>
<dbReference type="RefSeq" id="WP_194198635.1">
    <property type="nucleotide sequence ID" value="NZ_CP045226.1"/>
</dbReference>
<evidence type="ECO:0000313" key="1">
    <source>
        <dbReference type="EMBL" id="QFS47451.1"/>
    </source>
</evidence>
<protein>
    <submittedName>
        <fullName evidence="1">Uncharacterized protein</fullName>
    </submittedName>
</protein>
<proteinExistence type="predicted"/>
<dbReference type="KEGG" id="nsh:GXM_04943"/>
<organism evidence="1 2">
    <name type="scientific">Nostoc sphaeroides CCNUC1</name>
    <dbReference type="NCBI Taxonomy" id="2653204"/>
    <lineage>
        <taxon>Bacteria</taxon>
        <taxon>Bacillati</taxon>
        <taxon>Cyanobacteriota</taxon>
        <taxon>Cyanophyceae</taxon>
        <taxon>Nostocales</taxon>
        <taxon>Nostocaceae</taxon>
        <taxon>Nostoc</taxon>
    </lineage>
</organism>